<organism evidence="2 3">
    <name type="scientific">Talaromyces atroroseus</name>
    <dbReference type="NCBI Taxonomy" id="1441469"/>
    <lineage>
        <taxon>Eukaryota</taxon>
        <taxon>Fungi</taxon>
        <taxon>Dikarya</taxon>
        <taxon>Ascomycota</taxon>
        <taxon>Pezizomycotina</taxon>
        <taxon>Eurotiomycetes</taxon>
        <taxon>Eurotiomycetidae</taxon>
        <taxon>Eurotiales</taxon>
        <taxon>Trichocomaceae</taxon>
        <taxon>Talaromyces</taxon>
        <taxon>Talaromyces sect. Trachyspermi</taxon>
    </lineage>
</organism>
<proteinExistence type="predicted"/>
<dbReference type="Proteomes" id="UP000214365">
    <property type="component" value="Unassembled WGS sequence"/>
</dbReference>
<accession>A0A225AHA0</accession>
<feature type="region of interest" description="Disordered" evidence="1">
    <location>
        <begin position="14"/>
        <end position="41"/>
    </location>
</feature>
<dbReference type="RefSeq" id="XP_020120241.1">
    <property type="nucleotide sequence ID" value="XM_020266967.1"/>
</dbReference>
<dbReference type="EMBL" id="LFMY01000006">
    <property type="protein sequence ID" value="OKL60120.1"/>
    <property type="molecule type" value="Genomic_DNA"/>
</dbReference>
<evidence type="ECO:0000313" key="3">
    <source>
        <dbReference type="Proteomes" id="UP000214365"/>
    </source>
</evidence>
<name>A0A225AHA0_TALAT</name>
<gene>
    <name evidence="2" type="ORF">UA08_04671</name>
</gene>
<protein>
    <submittedName>
        <fullName evidence="2">Uncharacterized protein</fullName>
    </submittedName>
</protein>
<comment type="caution">
    <text evidence="2">The sequence shown here is derived from an EMBL/GenBank/DDBJ whole genome shotgun (WGS) entry which is preliminary data.</text>
</comment>
<feature type="compositionally biased region" description="Polar residues" evidence="1">
    <location>
        <begin position="18"/>
        <end position="34"/>
    </location>
</feature>
<sequence length="147" mass="16384">MILARDSPYGTLRPSFITLGTTKGTREPISTQDAGPSRRNESGVTFFYMKSSRYATSSGTAKKGDDPIDWLRHLEMGNAKSNPVNPVHPRSSRPHLAGWNCRKLHCRSNISEPYGDSVASTRWLRLRISVQAMEMDEDDGKATKEAD</sequence>
<evidence type="ECO:0000256" key="1">
    <source>
        <dbReference type="SAM" id="MobiDB-lite"/>
    </source>
</evidence>
<dbReference type="GeneID" id="31004426"/>
<evidence type="ECO:0000313" key="2">
    <source>
        <dbReference type="EMBL" id="OKL60120.1"/>
    </source>
</evidence>
<dbReference type="AlphaFoldDB" id="A0A225AHA0"/>
<keyword evidence="3" id="KW-1185">Reference proteome</keyword>
<reference evidence="2" key="1">
    <citation type="submission" date="2015-06" db="EMBL/GenBank/DDBJ databases">
        <title>Talaromyces atroroseus IBT 11181 draft genome.</title>
        <authorList>
            <person name="Rasmussen K.B."/>
            <person name="Rasmussen S."/>
            <person name="Petersen B."/>
            <person name="Sicheritz-Ponten T."/>
            <person name="Mortensen U.H."/>
            <person name="Thrane U."/>
        </authorList>
    </citation>
    <scope>NUCLEOTIDE SEQUENCE [LARGE SCALE GENOMIC DNA]</scope>
    <source>
        <strain evidence="2">IBT 11181</strain>
    </source>
</reference>